<comment type="caution">
    <text evidence="2">The sequence shown here is derived from an EMBL/GenBank/DDBJ whole genome shotgun (WGS) entry which is preliminary data.</text>
</comment>
<evidence type="ECO:0000256" key="1">
    <source>
        <dbReference type="SAM" id="MobiDB-lite"/>
    </source>
</evidence>
<evidence type="ECO:0000313" key="3">
    <source>
        <dbReference type="Proteomes" id="UP001292094"/>
    </source>
</evidence>
<feature type="region of interest" description="Disordered" evidence="1">
    <location>
        <begin position="1"/>
        <end position="32"/>
    </location>
</feature>
<proteinExistence type="predicted"/>
<evidence type="ECO:0000313" key="2">
    <source>
        <dbReference type="EMBL" id="KAK4290648.1"/>
    </source>
</evidence>
<name>A0AAE1NJ99_9EUCA</name>
<gene>
    <name evidence="2" type="ORF">Pmani_036464</name>
</gene>
<reference evidence="2" key="1">
    <citation type="submission" date="2023-11" db="EMBL/GenBank/DDBJ databases">
        <title>Genome assemblies of two species of porcelain crab, Petrolisthes cinctipes and Petrolisthes manimaculis (Anomura: Porcellanidae).</title>
        <authorList>
            <person name="Angst P."/>
        </authorList>
    </citation>
    <scope>NUCLEOTIDE SEQUENCE</scope>
    <source>
        <strain evidence="2">PB745_02</strain>
        <tissue evidence="2">Gill</tissue>
    </source>
</reference>
<dbReference type="AlphaFoldDB" id="A0AAE1NJ99"/>
<sequence length="126" mass="12965">MGLSFRSVPVPFLTTGTKGDKSVAQVSSKKDDEPGKVASVVCLCEEGGTGRGQGVGSGRVRSRWPVHGLQTSDPLQSLLRGSGQWWGGGGEAGGERSSPAVVATSEIYSVEPRQLNERPGSPANGG</sequence>
<feature type="region of interest" description="Disordered" evidence="1">
    <location>
        <begin position="106"/>
        <end position="126"/>
    </location>
</feature>
<dbReference type="Proteomes" id="UP001292094">
    <property type="component" value="Unassembled WGS sequence"/>
</dbReference>
<feature type="region of interest" description="Disordered" evidence="1">
    <location>
        <begin position="82"/>
        <end position="101"/>
    </location>
</feature>
<dbReference type="EMBL" id="JAWZYT010005409">
    <property type="protein sequence ID" value="KAK4290648.1"/>
    <property type="molecule type" value="Genomic_DNA"/>
</dbReference>
<protein>
    <submittedName>
        <fullName evidence="2">Uncharacterized protein</fullName>
    </submittedName>
</protein>
<organism evidence="2 3">
    <name type="scientific">Petrolisthes manimaculis</name>
    <dbReference type="NCBI Taxonomy" id="1843537"/>
    <lineage>
        <taxon>Eukaryota</taxon>
        <taxon>Metazoa</taxon>
        <taxon>Ecdysozoa</taxon>
        <taxon>Arthropoda</taxon>
        <taxon>Crustacea</taxon>
        <taxon>Multicrustacea</taxon>
        <taxon>Malacostraca</taxon>
        <taxon>Eumalacostraca</taxon>
        <taxon>Eucarida</taxon>
        <taxon>Decapoda</taxon>
        <taxon>Pleocyemata</taxon>
        <taxon>Anomura</taxon>
        <taxon>Galatheoidea</taxon>
        <taxon>Porcellanidae</taxon>
        <taxon>Petrolisthes</taxon>
    </lineage>
</organism>
<keyword evidence="3" id="KW-1185">Reference proteome</keyword>
<accession>A0AAE1NJ99</accession>